<accession>A0A0A9EI20</accession>
<sequence length="15" mass="1738">MYSVLVLLSLKPFDI</sequence>
<name>A0A0A9EI20_ARUDO</name>
<dbReference type="EMBL" id="GBRH01199262">
    <property type="protein sequence ID" value="JAD98633.1"/>
    <property type="molecule type" value="Transcribed_RNA"/>
</dbReference>
<organism evidence="1">
    <name type="scientific">Arundo donax</name>
    <name type="common">Giant reed</name>
    <name type="synonym">Donax arundinaceus</name>
    <dbReference type="NCBI Taxonomy" id="35708"/>
    <lineage>
        <taxon>Eukaryota</taxon>
        <taxon>Viridiplantae</taxon>
        <taxon>Streptophyta</taxon>
        <taxon>Embryophyta</taxon>
        <taxon>Tracheophyta</taxon>
        <taxon>Spermatophyta</taxon>
        <taxon>Magnoliopsida</taxon>
        <taxon>Liliopsida</taxon>
        <taxon>Poales</taxon>
        <taxon>Poaceae</taxon>
        <taxon>PACMAD clade</taxon>
        <taxon>Arundinoideae</taxon>
        <taxon>Arundineae</taxon>
        <taxon>Arundo</taxon>
    </lineage>
</organism>
<protein>
    <submittedName>
        <fullName evidence="1">Uncharacterized protein</fullName>
    </submittedName>
</protein>
<evidence type="ECO:0000313" key="1">
    <source>
        <dbReference type="EMBL" id="JAD98633.1"/>
    </source>
</evidence>
<reference evidence="1" key="2">
    <citation type="journal article" date="2015" name="Data Brief">
        <title>Shoot transcriptome of the giant reed, Arundo donax.</title>
        <authorList>
            <person name="Barrero R.A."/>
            <person name="Guerrero F.D."/>
            <person name="Moolhuijzen P."/>
            <person name="Goolsby J.A."/>
            <person name="Tidwell J."/>
            <person name="Bellgard S.E."/>
            <person name="Bellgard M.I."/>
        </authorList>
    </citation>
    <scope>NUCLEOTIDE SEQUENCE</scope>
    <source>
        <tissue evidence="1">Shoot tissue taken approximately 20 cm above the soil surface</tissue>
    </source>
</reference>
<reference evidence="1" key="1">
    <citation type="submission" date="2014-09" db="EMBL/GenBank/DDBJ databases">
        <authorList>
            <person name="Magalhaes I.L.F."/>
            <person name="Oliveira U."/>
            <person name="Santos F.R."/>
            <person name="Vidigal T.H.D.A."/>
            <person name="Brescovit A.D."/>
            <person name="Santos A.J."/>
        </authorList>
    </citation>
    <scope>NUCLEOTIDE SEQUENCE</scope>
    <source>
        <tissue evidence="1">Shoot tissue taken approximately 20 cm above the soil surface</tissue>
    </source>
</reference>
<proteinExistence type="predicted"/>